<dbReference type="GO" id="GO:0005634">
    <property type="term" value="C:nucleus"/>
    <property type="evidence" value="ECO:0007669"/>
    <property type="project" value="UniProtKB-SubCell"/>
</dbReference>
<evidence type="ECO:0000256" key="2">
    <source>
        <dbReference type="ARBA" id="ARBA00023015"/>
    </source>
</evidence>
<gene>
    <name evidence="10" type="ORF">V5N11_036399</name>
</gene>
<dbReference type="PANTHER" id="PTHR32467">
    <property type="entry name" value="AP2-LIKE ETHYLENE-RESPONSIVE TRANSCRIPTION FACTOR"/>
    <property type="match status" value="1"/>
</dbReference>
<dbReference type="GO" id="GO:0003677">
    <property type="term" value="F:DNA binding"/>
    <property type="evidence" value="ECO:0007669"/>
    <property type="project" value="UniProtKB-KW"/>
</dbReference>
<dbReference type="SMART" id="SM00380">
    <property type="entry name" value="AP2"/>
    <property type="match status" value="1"/>
</dbReference>
<comment type="similarity">
    <text evidence="7">Belongs to the AP2/ERF transcription factor family. AP2 subfamily.</text>
</comment>
<keyword evidence="6" id="KW-0539">Nucleus</keyword>
<evidence type="ECO:0000256" key="5">
    <source>
        <dbReference type="ARBA" id="ARBA00023163"/>
    </source>
</evidence>
<sequence length="132" mass="15279">MYIAVEVSTARNKKTCVENETGNESASSIVLKAKRKRRSQPREAPPQRSSVHRGVTRHRWTGRYEAHLWDKNSWNETQTKKGRQVYLGAYDEEDAAARAYDLAALKYWGRDTILNFLLNFLGLLFNTNTKLF</sequence>
<evidence type="ECO:0000256" key="8">
    <source>
        <dbReference type="SAM" id="MobiDB-lite"/>
    </source>
</evidence>
<evidence type="ECO:0000256" key="4">
    <source>
        <dbReference type="ARBA" id="ARBA00023159"/>
    </source>
</evidence>
<protein>
    <submittedName>
        <fullName evidence="10">AP2-like ethylene-responsive transcription factor</fullName>
    </submittedName>
</protein>
<evidence type="ECO:0000313" key="10">
    <source>
        <dbReference type="EMBL" id="KAL1201394.1"/>
    </source>
</evidence>
<evidence type="ECO:0000256" key="3">
    <source>
        <dbReference type="ARBA" id="ARBA00023125"/>
    </source>
</evidence>
<keyword evidence="5" id="KW-0804">Transcription</keyword>
<evidence type="ECO:0000313" key="11">
    <source>
        <dbReference type="Proteomes" id="UP001558713"/>
    </source>
</evidence>
<reference evidence="10 11" key="1">
    <citation type="submission" date="2024-04" db="EMBL/GenBank/DDBJ databases">
        <title>Genome assembly C_amara_ONT_v2.</title>
        <authorList>
            <person name="Yant L."/>
            <person name="Moore C."/>
            <person name="Slenker M."/>
        </authorList>
    </citation>
    <scope>NUCLEOTIDE SEQUENCE [LARGE SCALE GENOMIC DNA]</scope>
    <source>
        <tissue evidence="10">Leaf</tissue>
    </source>
</reference>
<dbReference type="SUPFAM" id="SSF54171">
    <property type="entry name" value="DNA-binding domain"/>
    <property type="match status" value="1"/>
</dbReference>
<dbReference type="FunFam" id="3.30.730.10:FF:000004">
    <property type="entry name" value="AP2-like ethylene-responsive transcription factor"/>
    <property type="match status" value="1"/>
</dbReference>
<name>A0ABD1A3T9_CARAN</name>
<organism evidence="10 11">
    <name type="scientific">Cardamine amara subsp. amara</name>
    <dbReference type="NCBI Taxonomy" id="228776"/>
    <lineage>
        <taxon>Eukaryota</taxon>
        <taxon>Viridiplantae</taxon>
        <taxon>Streptophyta</taxon>
        <taxon>Embryophyta</taxon>
        <taxon>Tracheophyta</taxon>
        <taxon>Spermatophyta</taxon>
        <taxon>Magnoliopsida</taxon>
        <taxon>eudicotyledons</taxon>
        <taxon>Gunneridae</taxon>
        <taxon>Pentapetalae</taxon>
        <taxon>rosids</taxon>
        <taxon>malvids</taxon>
        <taxon>Brassicales</taxon>
        <taxon>Brassicaceae</taxon>
        <taxon>Cardamineae</taxon>
        <taxon>Cardamine</taxon>
    </lineage>
</organism>
<keyword evidence="2" id="KW-0805">Transcription regulation</keyword>
<dbReference type="Gene3D" id="3.30.730.10">
    <property type="entry name" value="AP2/ERF domain"/>
    <property type="match status" value="1"/>
</dbReference>
<dbReference type="PROSITE" id="PS51032">
    <property type="entry name" value="AP2_ERF"/>
    <property type="match status" value="1"/>
</dbReference>
<comment type="caution">
    <text evidence="10">The sequence shown here is derived from an EMBL/GenBank/DDBJ whole genome shotgun (WGS) entry which is preliminary data.</text>
</comment>
<evidence type="ECO:0000256" key="1">
    <source>
        <dbReference type="ARBA" id="ARBA00004123"/>
    </source>
</evidence>
<feature type="compositionally biased region" description="Polar residues" evidence="8">
    <location>
        <begin position="18"/>
        <end position="28"/>
    </location>
</feature>
<dbReference type="InterPro" id="IPR036955">
    <property type="entry name" value="AP2/ERF_dom_sf"/>
</dbReference>
<dbReference type="PANTHER" id="PTHR32467:SF122">
    <property type="entry name" value="AP2-TYPE TRANSCRIPTION FACTOR"/>
    <property type="match status" value="1"/>
</dbReference>
<proteinExistence type="inferred from homology"/>
<dbReference type="Pfam" id="PF00847">
    <property type="entry name" value="AP2"/>
    <property type="match status" value="1"/>
</dbReference>
<evidence type="ECO:0000256" key="7">
    <source>
        <dbReference type="ARBA" id="ARBA00037973"/>
    </source>
</evidence>
<evidence type="ECO:0000259" key="9">
    <source>
        <dbReference type="PROSITE" id="PS51032"/>
    </source>
</evidence>
<dbReference type="EMBL" id="JBANAX010000589">
    <property type="protein sequence ID" value="KAL1201394.1"/>
    <property type="molecule type" value="Genomic_DNA"/>
</dbReference>
<evidence type="ECO:0000256" key="6">
    <source>
        <dbReference type="ARBA" id="ARBA00023242"/>
    </source>
</evidence>
<keyword evidence="4" id="KW-0010">Activator</keyword>
<keyword evidence="3" id="KW-0238">DNA-binding</keyword>
<feature type="domain" description="AP2/ERF" evidence="9">
    <location>
        <begin position="51"/>
        <end position="117"/>
    </location>
</feature>
<comment type="subcellular location">
    <subcellularLocation>
        <location evidence="1">Nucleus</location>
    </subcellularLocation>
</comment>
<dbReference type="Proteomes" id="UP001558713">
    <property type="component" value="Unassembled WGS sequence"/>
</dbReference>
<dbReference type="InterPro" id="IPR016177">
    <property type="entry name" value="DNA-bd_dom_sf"/>
</dbReference>
<keyword evidence="11" id="KW-1185">Reference proteome</keyword>
<dbReference type="AlphaFoldDB" id="A0ABD1A3T9"/>
<feature type="region of interest" description="Disordered" evidence="8">
    <location>
        <begin position="18"/>
        <end position="56"/>
    </location>
</feature>
<accession>A0ABD1A3T9</accession>
<dbReference type="InterPro" id="IPR001471">
    <property type="entry name" value="AP2/ERF_dom"/>
</dbReference>